<keyword evidence="3" id="KW-1185">Reference proteome</keyword>
<gene>
    <name evidence="2" type="ORF">QW060_01535</name>
</gene>
<dbReference type="EMBL" id="JAUFQU010000001">
    <property type="protein sequence ID" value="MDN3705804.1"/>
    <property type="molecule type" value="Genomic_DNA"/>
</dbReference>
<evidence type="ECO:0000313" key="3">
    <source>
        <dbReference type="Proteomes" id="UP001242368"/>
    </source>
</evidence>
<sequence>MKLSIYLILVYIIFGSMTIDNGLYVYKTNYFYESIELNNNEFTYKSNFHFSNYETKGTFKIFNDSLILNSFQKTDIFDVYEKSNSKKNKLFFKVSRYDKTFFSYDLHLILDDNKEIVLKDQWDTTKIKRCDIKAFYIKDKNSFLSPIYSIKNKSSNFFIINFTGKRVFIDEVWLIKGNSIIPRSQNGIIQSYLLEKE</sequence>
<feature type="transmembrane region" description="Helical" evidence="1">
    <location>
        <begin position="6"/>
        <end position="26"/>
    </location>
</feature>
<keyword evidence="1" id="KW-1133">Transmembrane helix</keyword>
<organism evidence="2 3">
    <name type="scientific">Paenimyroides ceti</name>
    <dbReference type="NCBI Taxonomy" id="395087"/>
    <lineage>
        <taxon>Bacteria</taxon>
        <taxon>Pseudomonadati</taxon>
        <taxon>Bacteroidota</taxon>
        <taxon>Flavobacteriia</taxon>
        <taxon>Flavobacteriales</taxon>
        <taxon>Flavobacteriaceae</taxon>
        <taxon>Paenimyroides</taxon>
    </lineage>
</organism>
<keyword evidence="1" id="KW-0472">Membrane</keyword>
<name>A0ABT8CRU7_9FLAO</name>
<dbReference type="RefSeq" id="WP_290361953.1">
    <property type="nucleotide sequence ID" value="NZ_JAUFQU010000001.1"/>
</dbReference>
<dbReference type="Proteomes" id="UP001242368">
    <property type="component" value="Unassembled WGS sequence"/>
</dbReference>
<accession>A0ABT8CRU7</accession>
<protein>
    <submittedName>
        <fullName evidence="2">Uncharacterized protein</fullName>
    </submittedName>
</protein>
<reference evidence="3" key="1">
    <citation type="journal article" date="2019" name="Int. J. Syst. Evol. Microbiol.">
        <title>The Global Catalogue of Microorganisms (GCM) 10K type strain sequencing project: providing services to taxonomists for standard genome sequencing and annotation.</title>
        <authorList>
            <consortium name="The Broad Institute Genomics Platform"/>
            <consortium name="The Broad Institute Genome Sequencing Center for Infectious Disease"/>
            <person name="Wu L."/>
            <person name="Ma J."/>
        </authorList>
    </citation>
    <scope>NUCLEOTIDE SEQUENCE [LARGE SCALE GENOMIC DNA]</scope>
    <source>
        <strain evidence="3">CECT 7184</strain>
    </source>
</reference>
<proteinExistence type="predicted"/>
<evidence type="ECO:0000313" key="2">
    <source>
        <dbReference type="EMBL" id="MDN3705804.1"/>
    </source>
</evidence>
<evidence type="ECO:0000256" key="1">
    <source>
        <dbReference type="SAM" id="Phobius"/>
    </source>
</evidence>
<keyword evidence="1" id="KW-0812">Transmembrane</keyword>
<comment type="caution">
    <text evidence="2">The sequence shown here is derived from an EMBL/GenBank/DDBJ whole genome shotgun (WGS) entry which is preliminary data.</text>
</comment>